<dbReference type="OrthoDB" id="10369034at2759"/>
<dbReference type="Proteomes" id="UP000024635">
    <property type="component" value="Unassembled WGS sequence"/>
</dbReference>
<reference evidence="2" key="1">
    <citation type="journal article" date="2015" name="Nat. Genet.">
        <title>The genome and transcriptome of the zoonotic hookworm Ancylostoma ceylanicum identify infection-specific gene families.</title>
        <authorList>
            <person name="Schwarz E.M."/>
            <person name="Hu Y."/>
            <person name="Antoshechkin I."/>
            <person name="Miller M.M."/>
            <person name="Sternberg P.W."/>
            <person name="Aroian R.V."/>
        </authorList>
    </citation>
    <scope>NUCLEOTIDE SEQUENCE</scope>
    <source>
        <strain evidence="2">HY135</strain>
    </source>
</reference>
<dbReference type="AlphaFoldDB" id="A0A016UEF4"/>
<sequence length="103" mass="10921">MLLSPSEHIQWSSSERLLDSLNISHVENDDHTGKGVPSLTYAPTSDSWVSSTILDTLSTRSVCGKSSNNNVTVTFGDGDAQVHISLLAAVDGDKLHAVSVDAI</sequence>
<evidence type="ECO:0000313" key="1">
    <source>
        <dbReference type="EMBL" id="EYC13306.1"/>
    </source>
</evidence>
<protein>
    <submittedName>
        <fullName evidence="1">Uncharacterized protein</fullName>
    </submittedName>
</protein>
<proteinExistence type="predicted"/>
<comment type="caution">
    <text evidence="1">The sequence shown here is derived from an EMBL/GenBank/DDBJ whole genome shotgun (WGS) entry which is preliminary data.</text>
</comment>
<evidence type="ECO:0000313" key="2">
    <source>
        <dbReference type="Proteomes" id="UP000024635"/>
    </source>
</evidence>
<accession>A0A016UEF4</accession>
<name>A0A016UEF4_9BILA</name>
<dbReference type="EMBL" id="JARK01001380">
    <property type="protein sequence ID" value="EYC13306.1"/>
    <property type="molecule type" value="Genomic_DNA"/>
</dbReference>
<keyword evidence="2" id="KW-1185">Reference proteome</keyword>
<gene>
    <name evidence="1" type="primary">Acey_s0044.g908</name>
    <name evidence="1" type="ORF">Y032_0044g908</name>
</gene>
<organism evidence="1 2">
    <name type="scientific">Ancylostoma ceylanicum</name>
    <dbReference type="NCBI Taxonomy" id="53326"/>
    <lineage>
        <taxon>Eukaryota</taxon>
        <taxon>Metazoa</taxon>
        <taxon>Ecdysozoa</taxon>
        <taxon>Nematoda</taxon>
        <taxon>Chromadorea</taxon>
        <taxon>Rhabditida</taxon>
        <taxon>Rhabditina</taxon>
        <taxon>Rhabditomorpha</taxon>
        <taxon>Strongyloidea</taxon>
        <taxon>Ancylostomatidae</taxon>
        <taxon>Ancylostomatinae</taxon>
        <taxon>Ancylostoma</taxon>
    </lineage>
</organism>